<organism evidence="6 7">
    <name type="scientific">Novosphingobium indicum</name>
    <dbReference type="NCBI Taxonomy" id="462949"/>
    <lineage>
        <taxon>Bacteria</taxon>
        <taxon>Pseudomonadati</taxon>
        <taxon>Pseudomonadota</taxon>
        <taxon>Alphaproteobacteria</taxon>
        <taxon>Sphingomonadales</taxon>
        <taxon>Sphingomonadaceae</taxon>
        <taxon>Novosphingobium</taxon>
    </lineage>
</organism>
<evidence type="ECO:0000313" key="6">
    <source>
        <dbReference type="EMBL" id="GGN60139.1"/>
    </source>
</evidence>
<dbReference type="PANTHER" id="PTHR23150:SF36">
    <property type="entry name" value="HERCYNINE OXYGENASE"/>
    <property type="match status" value="1"/>
</dbReference>
<reference evidence="7" key="1">
    <citation type="journal article" date="2019" name="Int. J. Syst. Evol. Microbiol.">
        <title>The Global Catalogue of Microorganisms (GCM) 10K type strain sequencing project: providing services to taxonomists for standard genome sequencing and annotation.</title>
        <authorList>
            <consortium name="The Broad Institute Genomics Platform"/>
            <consortium name="The Broad Institute Genome Sequencing Center for Infectious Disease"/>
            <person name="Wu L."/>
            <person name="Ma J."/>
        </authorList>
    </citation>
    <scope>NUCLEOTIDE SEQUENCE [LARGE SCALE GENOMIC DNA]</scope>
    <source>
        <strain evidence="7">CGMCC 1.6784</strain>
    </source>
</reference>
<dbReference type="InterPro" id="IPR016187">
    <property type="entry name" value="CTDL_fold"/>
</dbReference>
<comment type="caution">
    <text evidence="6">The sequence shown here is derived from an EMBL/GenBank/DDBJ whole genome shotgun (WGS) entry which is preliminary data.</text>
</comment>
<dbReference type="SUPFAM" id="SSF56436">
    <property type="entry name" value="C-type lectin-like"/>
    <property type="match status" value="1"/>
</dbReference>
<evidence type="ECO:0000259" key="4">
    <source>
        <dbReference type="Pfam" id="PF03781"/>
    </source>
</evidence>
<keyword evidence="7" id="KW-1185">Reference proteome</keyword>
<dbReference type="InterPro" id="IPR051043">
    <property type="entry name" value="Sulfatase_Mod_Factor_Kinase"/>
</dbReference>
<comment type="pathway">
    <text evidence="3">Amino-acid biosynthesis; ergothioneine biosynthesis.</text>
</comment>
<feature type="domain" description="Sulfatase-modifying factor enzyme-like" evidence="4">
    <location>
        <begin position="181"/>
        <end position="319"/>
    </location>
</feature>
<evidence type="ECO:0000256" key="1">
    <source>
        <dbReference type="ARBA" id="ARBA00023002"/>
    </source>
</evidence>
<name>A0ABQ2JXW4_9SPHN</name>
<dbReference type="Proteomes" id="UP000605099">
    <property type="component" value="Unassembled WGS sequence"/>
</dbReference>
<proteinExistence type="predicted"/>
<dbReference type="RefSeq" id="WP_188822887.1">
    <property type="nucleotide sequence ID" value="NZ_BMLK01000029.1"/>
</dbReference>
<evidence type="ECO:0000256" key="2">
    <source>
        <dbReference type="ARBA" id="ARBA00023004"/>
    </source>
</evidence>
<keyword evidence="2" id="KW-0408">Iron</keyword>
<dbReference type="InterPro" id="IPR024775">
    <property type="entry name" value="DinB-like"/>
</dbReference>
<evidence type="ECO:0000313" key="7">
    <source>
        <dbReference type="Proteomes" id="UP000605099"/>
    </source>
</evidence>
<dbReference type="PANTHER" id="PTHR23150">
    <property type="entry name" value="SULFATASE MODIFYING FACTOR 1, 2"/>
    <property type="match status" value="1"/>
</dbReference>
<dbReference type="NCBIfam" id="TIGR03440">
    <property type="entry name" value="egtB_TIGR03440"/>
    <property type="match status" value="1"/>
</dbReference>
<dbReference type="InterPro" id="IPR005532">
    <property type="entry name" value="SUMF_dom"/>
</dbReference>
<dbReference type="Pfam" id="PF03781">
    <property type="entry name" value="FGE-sulfatase"/>
    <property type="match status" value="1"/>
</dbReference>
<evidence type="ECO:0000256" key="3">
    <source>
        <dbReference type="ARBA" id="ARBA00037882"/>
    </source>
</evidence>
<dbReference type="EMBL" id="BMLK01000029">
    <property type="protein sequence ID" value="GGN60139.1"/>
    <property type="molecule type" value="Genomic_DNA"/>
</dbReference>
<feature type="domain" description="DinB-like" evidence="5">
    <location>
        <begin position="19"/>
        <end position="150"/>
    </location>
</feature>
<dbReference type="Gene3D" id="3.90.1580.10">
    <property type="entry name" value="paralog of FGE (formylglycine-generating enzyme)"/>
    <property type="match status" value="2"/>
</dbReference>
<dbReference type="Pfam" id="PF12867">
    <property type="entry name" value="DinB_2"/>
    <property type="match status" value="1"/>
</dbReference>
<protein>
    <submittedName>
        <fullName evidence="6">Ergothioneine biosynthesis protein EgtB</fullName>
    </submittedName>
</protein>
<keyword evidence="1" id="KW-0560">Oxidoreductase</keyword>
<accession>A0ABQ2JXW4</accession>
<dbReference type="InterPro" id="IPR017806">
    <property type="entry name" value="EgtB"/>
</dbReference>
<gene>
    <name evidence="6" type="ORF">GCM10011349_41380</name>
</gene>
<sequence length="398" mass="45219">MSSAAQRTSPEPAFATARYRAVRSHTEALTAPLSAEDCQLQSMPDASPAKWHLAHTTWFFETFLLQEHLPDYRPFHPAFAVLFNSYYVRVGERHVRAERGMLSRPSLDEVHSYRRHVDAGMERLMDAVPETAWQDLLELGLHHEQQHQELILMDIQHAFSRNPIEPAYDPHRTIAPDAEPAQWLSVPGGLVAVGHEGEGFAFDNEGPRHKAWLEPFEIADKLVTNGEYLQFIADGGYRRPELWLSDGWATVEAEGWAAPLYWREDDGIWSGFSLGGRADLDPDAPALHMSYYEADAYARWTGHRLPSEAEWEVAARNHDLRQRDDVAWQWTASPYGAYPGYFASDSAVGEYNGKFMVNQFVLRGGSLATPPGHSRLTYRNFFPPAARWAYSGIRLVRR</sequence>
<evidence type="ECO:0000259" key="5">
    <source>
        <dbReference type="Pfam" id="PF12867"/>
    </source>
</evidence>
<dbReference type="InterPro" id="IPR042095">
    <property type="entry name" value="SUMF_sf"/>
</dbReference>